<dbReference type="Proteomes" id="UP001500037">
    <property type="component" value="Unassembled WGS sequence"/>
</dbReference>
<organism evidence="3 4">
    <name type="scientific">Kitasatospora nipponensis</name>
    <dbReference type="NCBI Taxonomy" id="258049"/>
    <lineage>
        <taxon>Bacteria</taxon>
        <taxon>Bacillati</taxon>
        <taxon>Actinomycetota</taxon>
        <taxon>Actinomycetes</taxon>
        <taxon>Kitasatosporales</taxon>
        <taxon>Streptomycetaceae</taxon>
        <taxon>Kitasatospora</taxon>
    </lineage>
</organism>
<accession>A0ABP4GPS1</accession>
<gene>
    <name evidence="3" type="ORF">GCM10009665_24560</name>
</gene>
<evidence type="ECO:0000313" key="4">
    <source>
        <dbReference type="Proteomes" id="UP001500037"/>
    </source>
</evidence>
<evidence type="ECO:0000259" key="2">
    <source>
        <dbReference type="Pfam" id="PF00144"/>
    </source>
</evidence>
<evidence type="ECO:0000256" key="1">
    <source>
        <dbReference type="SAM" id="MobiDB-lite"/>
    </source>
</evidence>
<dbReference type="EMBL" id="BAAALF010000033">
    <property type="protein sequence ID" value="GAA1233367.1"/>
    <property type="molecule type" value="Genomic_DNA"/>
</dbReference>
<dbReference type="InterPro" id="IPR001466">
    <property type="entry name" value="Beta-lactam-related"/>
</dbReference>
<dbReference type="PANTHER" id="PTHR46825">
    <property type="entry name" value="D-ALANYL-D-ALANINE-CARBOXYPEPTIDASE/ENDOPEPTIDASE AMPH"/>
    <property type="match status" value="1"/>
</dbReference>
<keyword evidence="3" id="KW-0378">Hydrolase</keyword>
<dbReference type="InterPro" id="IPR050491">
    <property type="entry name" value="AmpC-like"/>
</dbReference>
<comment type="caution">
    <text evidence="3">The sequence shown here is derived from an EMBL/GenBank/DDBJ whole genome shotgun (WGS) entry which is preliminary data.</text>
</comment>
<dbReference type="Pfam" id="PF00144">
    <property type="entry name" value="Beta-lactamase"/>
    <property type="match status" value="1"/>
</dbReference>
<name>A0ABP4GPS1_9ACTN</name>
<dbReference type="Gene3D" id="3.40.710.10">
    <property type="entry name" value="DD-peptidase/beta-lactamase superfamily"/>
    <property type="match status" value="1"/>
</dbReference>
<evidence type="ECO:0000313" key="3">
    <source>
        <dbReference type="EMBL" id="GAA1233367.1"/>
    </source>
</evidence>
<feature type="domain" description="Beta-lactamase-related" evidence="2">
    <location>
        <begin position="75"/>
        <end position="389"/>
    </location>
</feature>
<keyword evidence="4" id="KW-1185">Reference proteome</keyword>
<proteinExistence type="predicted"/>
<protein>
    <submittedName>
        <fullName evidence="3">Serine hydrolase domain-containing protein</fullName>
    </submittedName>
</protein>
<feature type="region of interest" description="Disordered" evidence="1">
    <location>
        <begin position="1"/>
        <end position="23"/>
    </location>
</feature>
<dbReference type="SUPFAM" id="SSF56601">
    <property type="entry name" value="beta-lactamase/transpeptidase-like"/>
    <property type="match status" value="1"/>
</dbReference>
<reference evidence="4" key="1">
    <citation type="journal article" date="2019" name="Int. J. Syst. Evol. Microbiol.">
        <title>The Global Catalogue of Microorganisms (GCM) 10K type strain sequencing project: providing services to taxonomists for standard genome sequencing and annotation.</title>
        <authorList>
            <consortium name="The Broad Institute Genomics Platform"/>
            <consortium name="The Broad Institute Genome Sequencing Center for Infectious Disease"/>
            <person name="Wu L."/>
            <person name="Ma J."/>
        </authorList>
    </citation>
    <scope>NUCLEOTIDE SEQUENCE [LARGE SCALE GENOMIC DNA]</scope>
    <source>
        <strain evidence="4">JCM 13004</strain>
    </source>
</reference>
<dbReference type="InterPro" id="IPR006311">
    <property type="entry name" value="TAT_signal"/>
</dbReference>
<dbReference type="RefSeq" id="WP_344441434.1">
    <property type="nucleotide sequence ID" value="NZ_BAAALF010000033.1"/>
</dbReference>
<dbReference type="PROSITE" id="PS51318">
    <property type="entry name" value="TAT"/>
    <property type="match status" value="1"/>
</dbReference>
<dbReference type="GO" id="GO:0016787">
    <property type="term" value="F:hydrolase activity"/>
    <property type="evidence" value="ECO:0007669"/>
    <property type="project" value="UniProtKB-KW"/>
</dbReference>
<sequence>MTQPAAPHPTANSTTAPRRSARRGWAGAAAVGALVVALGAGTVTGAQAAGTLPPPDAQALRASITGLPNADLTSAVVLVDGAGGRWSGTSGSGELGTDRPVMADGRFRIGSISKVFTATVLLQLAGEHRVSLDGTVQQYLPGTLPASYPPITVRQLLNHTSGLPTGGDLGGDDGGAQWFVDHATEGWTPQQVVAEAVGQPMRFQPGTAQQYNGLNYYLAGLLVERVTGHSYAHEVDARILRPLGLRNTSVPAADDTRLPHPTAHVYLTLPGPDGSTEQADVTEQSPWPWAEGGLVSSAPDLDRFLSALLRGRLLAPAQQAELFAVPDVPNVQNQNCDIGPTAGRACFSTGLMRFTAPDGTVLWGKTGSRPGYTNGVFATRDASRDLVYSLSPTSRGGASFAAQYRIAAAAFGLAGH</sequence>
<dbReference type="InterPro" id="IPR012338">
    <property type="entry name" value="Beta-lactam/transpept-like"/>
</dbReference>
<dbReference type="PANTHER" id="PTHR46825:SF7">
    <property type="entry name" value="D-ALANYL-D-ALANINE CARBOXYPEPTIDASE"/>
    <property type="match status" value="1"/>
</dbReference>